<dbReference type="InterPro" id="IPR000674">
    <property type="entry name" value="Ald_Oxase/Xan_DH_a/b"/>
</dbReference>
<evidence type="ECO:0000256" key="2">
    <source>
        <dbReference type="ARBA" id="ARBA00023002"/>
    </source>
</evidence>
<dbReference type="InterPro" id="IPR037165">
    <property type="entry name" value="AldOxase/xan_DH_Mopterin-bd_sf"/>
</dbReference>
<dbReference type="SMART" id="SM01008">
    <property type="entry name" value="Ald_Xan_dh_C"/>
    <property type="match status" value="1"/>
</dbReference>
<dbReference type="EMBL" id="UINC01017242">
    <property type="protein sequence ID" value="SVA71211.1"/>
    <property type="molecule type" value="Genomic_DNA"/>
</dbReference>
<proteinExistence type="predicted"/>
<dbReference type="PANTHER" id="PTHR11908:SF132">
    <property type="entry name" value="ALDEHYDE OXIDASE 1-RELATED"/>
    <property type="match status" value="1"/>
</dbReference>
<evidence type="ECO:0000313" key="4">
    <source>
        <dbReference type="EMBL" id="SVA71211.1"/>
    </source>
</evidence>
<dbReference type="Pfam" id="PF20256">
    <property type="entry name" value="MoCoBD_2"/>
    <property type="match status" value="1"/>
</dbReference>
<dbReference type="PANTHER" id="PTHR11908">
    <property type="entry name" value="XANTHINE DEHYDROGENASE"/>
    <property type="match status" value="1"/>
</dbReference>
<organism evidence="4">
    <name type="scientific">marine metagenome</name>
    <dbReference type="NCBI Taxonomy" id="408172"/>
    <lineage>
        <taxon>unclassified sequences</taxon>
        <taxon>metagenomes</taxon>
        <taxon>ecological metagenomes</taxon>
    </lineage>
</organism>
<protein>
    <recommendedName>
        <fullName evidence="3">Aldehyde oxidase/xanthine dehydrogenase a/b hammerhead domain-containing protein</fullName>
    </recommendedName>
</protein>
<dbReference type="Gene3D" id="3.90.1170.50">
    <property type="entry name" value="Aldehyde oxidase/xanthine dehydrogenase, a/b hammerhead"/>
    <property type="match status" value="1"/>
</dbReference>
<dbReference type="InterPro" id="IPR016208">
    <property type="entry name" value="Ald_Oxase/xanthine_DH-like"/>
</dbReference>
<dbReference type="InterPro" id="IPR008274">
    <property type="entry name" value="AldOxase/xan_DH_MoCoBD1"/>
</dbReference>
<evidence type="ECO:0000256" key="1">
    <source>
        <dbReference type="ARBA" id="ARBA00022505"/>
    </source>
</evidence>
<dbReference type="AlphaFoldDB" id="A0A381Y3G8"/>
<reference evidence="4" key="1">
    <citation type="submission" date="2018-05" db="EMBL/GenBank/DDBJ databases">
        <authorList>
            <person name="Lanie J.A."/>
            <person name="Ng W.-L."/>
            <person name="Kazmierczak K.M."/>
            <person name="Andrzejewski T.M."/>
            <person name="Davidsen T.M."/>
            <person name="Wayne K.J."/>
            <person name="Tettelin H."/>
            <person name="Glass J.I."/>
            <person name="Rusch D."/>
            <person name="Podicherti R."/>
            <person name="Tsui H.-C.T."/>
            <person name="Winkler M.E."/>
        </authorList>
    </citation>
    <scope>NUCLEOTIDE SEQUENCE</scope>
</reference>
<dbReference type="GO" id="GO:0005506">
    <property type="term" value="F:iron ion binding"/>
    <property type="evidence" value="ECO:0007669"/>
    <property type="project" value="InterPro"/>
</dbReference>
<dbReference type="Gene3D" id="3.30.365.10">
    <property type="entry name" value="Aldehyde oxidase/xanthine dehydrogenase, molybdopterin binding domain"/>
    <property type="match status" value="4"/>
</dbReference>
<gene>
    <name evidence="4" type="ORF">METZ01_LOCUS124065</name>
</gene>
<dbReference type="Pfam" id="PF02738">
    <property type="entry name" value="MoCoBD_1"/>
    <property type="match status" value="1"/>
</dbReference>
<dbReference type="SUPFAM" id="SSF54665">
    <property type="entry name" value="CO dehydrogenase molybdoprotein N-domain-like"/>
    <property type="match status" value="1"/>
</dbReference>
<dbReference type="InterPro" id="IPR036856">
    <property type="entry name" value="Ald_Oxase/Xan_DH_a/b_sf"/>
</dbReference>
<name>A0A381Y3G8_9ZZZZ</name>
<keyword evidence="2" id="KW-0560">Oxidoreductase</keyword>
<evidence type="ECO:0000259" key="3">
    <source>
        <dbReference type="SMART" id="SM01008"/>
    </source>
</evidence>
<dbReference type="Pfam" id="PF01315">
    <property type="entry name" value="Ald_Xan_dh_C"/>
    <property type="match status" value="1"/>
</dbReference>
<sequence length="744" mass="79104">MTITNTNQKFTSVGSRPIRHDGFDKVTGKALYGADIELPGLIHGKILRSPHAHAKILSIDTSEAEKMGDVHAVITNHHFPAQEDKSVSKIPGPAMNLKQQTSNILASDKVLYKGHAVAAVAANSAHAAEEALALIKVEYEQLPHVSTVEEAISDGAPLLHDQYKNNIASHDVLEMGDVDKGFSQVDLVVEREFRTSTVHQGYIEPHSATGWWTANNKITIWGSSQGHFQIRDRTSLVLGMPVSAIKVVPMEIGGGFGGKTTIYLEPVAALLSKITGYPVKITMSRSEVLEATGPTSGSYMKVKIGATKDGKITSAQADLKFEAGAYPGSPVGAAANCIFTPYAIENVKIDGYDIVNNKPKTTAYRAPGAPIGAFAAETLIDELAEKIGIDPLDLRIMNGAKQGTPRVSGINNPLIGCIETFQTTKEHDHYQSPKSSKKSGRGVASGFWINGSGAACAVANVNFDGTVNLTIGSMDIGGLRPVAAQHVAEVLGIHVDDVIPQVGDTETIGYTSMTGGSGGAFKTGWASYEAAQDVKRQMLERAAEVWETSLDDIELENGIFKHSADTELKMSFQELAGHLPETGGPVVGRANLDPRGPGSAFATHVVDLEVDIETGKVTILRYTAAQDAGKAIHPSYVEGQIQGGAVQGIGWALNEEYFINDSGGMTNASLLDYRMPTSLDLPMIEALIIEVPNPLHPYGVRGVGEVAIVPPLAAIANAIYDAIGVRMTELPMNPAAVRKAINGE</sequence>
<feature type="domain" description="Aldehyde oxidase/xanthine dehydrogenase a/b hammerhead" evidence="3">
    <location>
        <begin position="27"/>
        <end position="143"/>
    </location>
</feature>
<dbReference type="GO" id="GO:0016491">
    <property type="term" value="F:oxidoreductase activity"/>
    <property type="evidence" value="ECO:0007669"/>
    <property type="project" value="UniProtKB-KW"/>
</dbReference>
<keyword evidence="1" id="KW-0500">Molybdenum</keyword>
<accession>A0A381Y3G8</accession>
<dbReference type="SUPFAM" id="SSF56003">
    <property type="entry name" value="Molybdenum cofactor-binding domain"/>
    <property type="match status" value="1"/>
</dbReference>
<dbReference type="InterPro" id="IPR046867">
    <property type="entry name" value="AldOxase/xan_DH_MoCoBD2"/>
</dbReference>